<name>A0A061DXH4_THECC</name>
<evidence type="ECO:0000313" key="3">
    <source>
        <dbReference type="Proteomes" id="UP000026915"/>
    </source>
</evidence>
<feature type="chain" id="PRO_5001596642" evidence="1">
    <location>
        <begin position="22"/>
        <end position="142"/>
    </location>
</feature>
<dbReference type="HOGENOM" id="CLU_1819329_0_0_1"/>
<evidence type="ECO:0000313" key="2">
    <source>
        <dbReference type="EMBL" id="EOX97107.1"/>
    </source>
</evidence>
<proteinExistence type="predicted"/>
<keyword evidence="1" id="KW-0732">Signal</keyword>
<sequence length="142" mass="15460">MLVSFVALMACIVSSLTKVKGKELLESGETGYLGCIVQELASLLVPAARSSDLLVLSFNVYQQPAIVILFIDTWTALSTHVLCQSSLLANSALPDASHMADMIRLVALVPYHTNLTGQFKLSSQKGQLEVTLWLDPKLKQLE</sequence>
<dbReference type="Proteomes" id="UP000026915">
    <property type="component" value="Chromosome 2"/>
</dbReference>
<evidence type="ECO:0000256" key="1">
    <source>
        <dbReference type="SAM" id="SignalP"/>
    </source>
</evidence>
<reference evidence="2 3" key="1">
    <citation type="journal article" date="2013" name="Genome Biol.">
        <title>The genome sequence of the most widely cultivated cacao type and its use to identify candidate genes regulating pod color.</title>
        <authorList>
            <person name="Motamayor J.C."/>
            <person name="Mockaitis K."/>
            <person name="Schmutz J."/>
            <person name="Haiminen N."/>
            <person name="Iii D.L."/>
            <person name="Cornejo O."/>
            <person name="Findley S.D."/>
            <person name="Zheng P."/>
            <person name="Utro F."/>
            <person name="Royaert S."/>
            <person name="Saski C."/>
            <person name="Jenkins J."/>
            <person name="Podicheti R."/>
            <person name="Zhao M."/>
            <person name="Scheffler B.E."/>
            <person name="Stack J.C."/>
            <person name="Feltus F.A."/>
            <person name="Mustiga G.M."/>
            <person name="Amores F."/>
            <person name="Phillips W."/>
            <person name="Marelli J.P."/>
            <person name="May G.D."/>
            <person name="Shapiro H."/>
            <person name="Ma J."/>
            <person name="Bustamante C.D."/>
            <person name="Schnell R.J."/>
            <person name="Main D."/>
            <person name="Gilbert D."/>
            <person name="Parida L."/>
            <person name="Kuhn D.N."/>
        </authorList>
    </citation>
    <scope>NUCLEOTIDE SEQUENCE [LARGE SCALE GENOMIC DNA]</scope>
    <source>
        <strain evidence="3">cv. Matina 1-6</strain>
    </source>
</reference>
<organism evidence="2 3">
    <name type="scientific">Theobroma cacao</name>
    <name type="common">Cacao</name>
    <name type="synonym">Cocoa</name>
    <dbReference type="NCBI Taxonomy" id="3641"/>
    <lineage>
        <taxon>Eukaryota</taxon>
        <taxon>Viridiplantae</taxon>
        <taxon>Streptophyta</taxon>
        <taxon>Embryophyta</taxon>
        <taxon>Tracheophyta</taxon>
        <taxon>Spermatophyta</taxon>
        <taxon>Magnoliopsida</taxon>
        <taxon>eudicotyledons</taxon>
        <taxon>Gunneridae</taxon>
        <taxon>Pentapetalae</taxon>
        <taxon>rosids</taxon>
        <taxon>malvids</taxon>
        <taxon>Malvales</taxon>
        <taxon>Malvaceae</taxon>
        <taxon>Byttnerioideae</taxon>
        <taxon>Theobroma</taxon>
    </lineage>
</organism>
<feature type="signal peptide" evidence="1">
    <location>
        <begin position="1"/>
        <end position="21"/>
    </location>
</feature>
<gene>
    <name evidence="2" type="ORF">TCM_006207</name>
</gene>
<keyword evidence="3" id="KW-1185">Reference proteome</keyword>
<protein>
    <submittedName>
        <fullName evidence="2">Uncharacterized protein</fullName>
    </submittedName>
</protein>
<dbReference type="AlphaFoldDB" id="A0A061DXH4"/>
<dbReference type="EMBL" id="CM001880">
    <property type="protein sequence ID" value="EOX97107.1"/>
    <property type="molecule type" value="Genomic_DNA"/>
</dbReference>
<accession>A0A061DXH4</accession>
<dbReference type="Gramene" id="EOX97107">
    <property type="protein sequence ID" value="EOX97107"/>
    <property type="gene ID" value="TCM_006207"/>
</dbReference>
<dbReference type="InParanoid" id="A0A061DXH4"/>
<dbReference type="STRING" id="3641.A0A061DXH4"/>